<dbReference type="KEGG" id="kro:BVG79_00453"/>
<feature type="transmembrane region" description="Helical" evidence="7">
    <location>
        <begin position="70"/>
        <end position="93"/>
    </location>
</feature>
<evidence type="ECO:0000256" key="2">
    <source>
        <dbReference type="ARBA" id="ARBA00022448"/>
    </source>
</evidence>
<dbReference type="PROSITE" id="PS50928">
    <property type="entry name" value="ABC_TM1"/>
    <property type="match status" value="1"/>
</dbReference>
<feature type="chain" id="PRO_5010869022" evidence="8">
    <location>
        <begin position="23"/>
        <end position="268"/>
    </location>
</feature>
<comment type="similarity">
    <text evidence="7">Belongs to the binding-protein-dependent transport system permease family.</text>
</comment>
<dbReference type="SUPFAM" id="SSF161098">
    <property type="entry name" value="MetI-like"/>
    <property type="match status" value="1"/>
</dbReference>
<dbReference type="Pfam" id="PF12911">
    <property type="entry name" value="OppC_N"/>
    <property type="match status" value="1"/>
</dbReference>
<dbReference type="OrthoDB" id="9766870at2"/>
<evidence type="ECO:0000256" key="7">
    <source>
        <dbReference type="RuleBase" id="RU363032"/>
    </source>
</evidence>
<evidence type="ECO:0000256" key="3">
    <source>
        <dbReference type="ARBA" id="ARBA00022475"/>
    </source>
</evidence>
<reference evidence="10 11" key="1">
    <citation type="submission" date="2017-02" db="EMBL/GenBank/DDBJ databases">
        <title>Ketogulonicigenium robustum SPU B003 Genome sequencing and assembly.</title>
        <authorList>
            <person name="Li Y."/>
            <person name="Liu L."/>
            <person name="Wang C."/>
            <person name="Zhang M."/>
            <person name="Zhang T."/>
            <person name="Zhang Y."/>
        </authorList>
    </citation>
    <scope>NUCLEOTIDE SEQUENCE [LARGE SCALE GENOMIC DNA]</scope>
    <source>
        <strain evidence="10 11">SPU_B003</strain>
    </source>
</reference>
<dbReference type="GO" id="GO:0005886">
    <property type="term" value="C:plasma membrane"/>
    <property type="evidence" value="ECO:0007669"/>
    <property type="project" value="UniProtKB-SubCell"/>
</dbReference>
<keyword evidence="11" id="KW-1185">Reference proteome</keyword>
<gene>
    <name evidence="10" type="primary">ddpC</name>
    <name evidence="10" type="ORF">BVG79_00453</name>
</gene>
<keyword evidence="6 7" id="KW-0472">Membrane</keyword>
<dbReference type="Pfam" id="PF00528">
    <property type="entry name" value="BPD_transp_1"/>
    <property type="match status" value="1"/>
</dbReference>
<dbReference type="GO" id="GO:0055085">
    <property type="term" value="P:transmembrane transport"/>
    <property type="evidence" value="ECO:0007669"/>
    <property type="project" value="InterPro"/>
</dbReference>
<evidence type="ECO:0000256" key="6">
    <source>
        <dbReference type="ARBA" id="ARBA00023136"/>
    </source>
</evidence>
<dbReference type="RefSeq" id="WP_085785461.1">
    <property type="nucleotide sequence ID" value="NZ_CP019937.1"/>
</dbReference>
<dbReference type="Gene3D" id="1.10.3720.10">
    <property type="entry name" value="MetI-like"/>
    <property type="match status" value="1"/>
</dbReference>
<feature type="signal peptide" evidence="8">
    <location>
        <begin position="1"/>
        <end position="22"/>
    </location>
</feature>
<feature type="transmembrane region" description="Helical" evidence="7">
    <location>
        <begin position="231"/>
        <end position="253"/>
    </location>
</feature>
<dbReference type="PANTHER" id="PTHR43386:SF6">
    <property type="entry name" value="ABC TRANSPORTER PERMEASE PROTEIN"/>
    <property type="match status" value="1"/>
</dbReference>
<feature type="transmembrane region" description="Helical" evidence="7">
    <location>
        <begin position="114"/>
        <end position="138"/>
    </location>
</feature>
<name>A0A1W6NXR4_9RHOB</name>
<evidence type="ECO:0000256" key="8">
    <source>
        <dbReference type="SAM" id="SignalP"/>
    </source>
</evidence>
<dbReference type="Proteomes" id="UP000242447">
    <property type="component" value="Chromosome"/>
</dbReference>
<protein>
    <submittedName>
        <fullName evidence="10">Peptide/nickel transport system permease protein</fullName>
    </submittedName>
</protein>
<evidence type="ECO:0000313" key="11">
    <source>
        <dbReference type="Proteomes" id="UP000242447"/>
    </source>
</evidence>
<dbReference type="InterPro" id="IPR025966">
    <property type="entry name" value="OppC_N"/>
</dbReference>
<evidence type="ECO:0000313" key="10">
    <source>
        <dbReference type="EMBL" id="ARO13807.1"/>
    </source>
</evidence>
<proteinExistence type="inferred from homology"/>
<evidence type="ECO:0000256" key="1">
    <source>
        <dbReference type="ARBA" id="ARBA00004651"/>
    </source>
</evidence>
<dbReference type="PANTHER" id="PTHR43386">
    <property type="entry name" value="OLIGOPEPTIDE TRANSPORT SYSTEM PERMEASE PROTEIN APPC"/>
    <property type="match status" value="1"/>
</dbReference>
<dbReference type="InterPro" id="IPR050366">
    <property type="entry name" value="BP-dependent_transpt_permease"/>
</dbReference>
<dbReference type="InterPro" id="IPR000515">
    <property type="entry name" value="MetI-like"/>
</dbReference>
<sequence length="268" mass="27788">MTGRTLMFALVPLLAVVAMALAAPWLAPHDPMAIAPAIRLQPPSATYWLGTDAFGRDIASRMIYGSRVSLIVGAGATIASVVLGMAVALLAGCARVIDATLMRVMDGIMAIPGVLLAIALAALSGATLGAVLAAIIIPEVPRVARLVRGGVLQASTEPYVEAAVTLGTPMPRILLRHILPSTFGPLIVQATFIFGASILTEATLGFLGAGLPSETPSWGNIMAQGRMYFQLHPGMVLFPGLALAVTLLCVNCLGNALHARLDPVIRQA</sequence>
<keyword evidence="5 7" id="KW-1133">Transmembrane helix</keyword>
<accession>A0A1W6NXR4</accession>
<dbReference type="EMBL" id="CP019937">
    <property type="protein sequence ID" value="ARO13807.1"/>
    <property type="molecule type" value="Genomic_DNA"/>
</dbReference>
<dbReference type="InterPro" id="IPR035906">
    <property type="entry name" value="MetI-like_sf"/>
</dbReference>
<evidence type="ECO:0000256" key="4">
    <source>
        <dbReference type="ARBA" id="ARBA00022692"/>
    </source>
</evidence>
<evidence type="ECO:0000259" key="9">
    <source>
        <dbReference type="PROSITE" id="PS50928"/>
    </source>
</evidence>
<feature type="domain" description="ABC transmembrane type-1" evidence="9">
    <location>
        <begin position="66"/>
        <end position="254"/>
    </location>
</feature>
<keyword evidence="4 7" id="KW-0812">Transmembrane</keyword>
<keyword evidence="2 7" id="KW-0813">Transport</keyword>
<keyword evidence="3" id="KW-1003">Cell membrane</keyword>
<dbReference type="AlphaFoldDB" id="A0A1W6NXR4"/>
<dbReference type="STRING" id="92947.BVG79_00453"/>
<evidence type="ECO:0000256" key="5">
    <source>
        <dbReference type="ARBA" id="ARBA00022989"/>
    </source>
</evidence>
<dbReference type="CDD" id="cd06261">
    <property type="entry name" value="TM_PBP2"/>
    <property type="match status" value="1"/>
</dbReference>
<keyword evidence="8" id="KW-0732">Signal</keyword>
<comment type="subcellular location">
    <subcellularLocation>
        <location evidence="1 7">Cell membrane</location>
        <topology evidence="1 7">Multi-pass membrane protein</topology>
    </subcellularLocation>
</comment>
<organism evidence="10 11">
    <name type="scientific">Ketogulonicigenium robustum</name>
    <dbReference type="NCBI Taxonomy" id="92947"/>
    <lineage>
        <taxon>Bacteria</taxon>
        <taxon>Pseudomonadati</taxon>
        <taxon>Pseudomonadota</taxon>
        <taxon>Alphaproteobacteria</taxon>
        <taxon>Rhodobacterales</taxon>
        <taxon>Roseobacteraceae</taxon>
        <taxon>Ketogulonicigenium</taxon>
    </lineage>
</organism>